<dbReference type="Proteomes" id="UP000316621">
    <property type="component" value="Chromosome 10"/>
</dbReference>
<organism evidence="1 2">
    <name type="scientific">Papaver somniferum</name>
    <name type="common">Opium poppy</name>
    <dbReference type="NCBI Taxonomy" id="3469"/>
    <lineage>
        <taxon>Eukaryota</taxon>
        <taxon>Viridiplantae</taxon>
        <taxon>Streptophyta</taxon>
        <taxon>Embryophyta</taxon>
        <taxon>Tracheophyta</taxon>
        <taxon>Spermatophyta</taxon>
        <taxon>Magnoliopsida</taxon>
        <taxon>Ranunculales</taxon>
        <taxon>Papaveraceae</taxon>
        <taxon>Papaveroideae</taxon>
        <taxon>Papaver</taxon>
    </lineage>
</organism>
<keyword evidence="2" id="KW-1185">Reference proteome</keyword>
<dbReference type="EMBL" id="CM010724">
    <property type="protein sequence ID" value="RZC81839.1"/>
    <property type="molecule type" value="Genomic_DNA"/>
</dbReference>
<accession>A0A4Y7LCE1</accession>
<name>A0A4Y7LCE1_PAPSO</name>
<evidence type="ECO:0000313" key="2">
    <source>
        <dbReference type="Proteomes" id="UP000316621"/>
    </source>
</evidence>
<dbReference type="Gramene" id="RZC81839">
    <property type="protein sequence ID" value="RZC81839"/>
    <property type="gene ID" value="C5167_044412"/>
</dbReference>
<gene>
    <name evidence="1" type="ORF">C5167_044412</name>
</gene>
<sequence>MVNEIVFSKLKHHGFSLSPSRVMLQKNFSCPALVEAHVLLCFEDSGSAGTTQLFPALAHVQNYYNLFIAAINAFTDGSVKWQQIFPPLRTKPIKFFPDLFFSFDGENGSVDRCGLAMQPLQHDLTELTD</sequence>
<reference evidence="1 2" key="1">
    <citation type="journal article" date="2018" name="Science">
        <title>The opium poppy genome and morphinan production.</title>
        <authorList>
            <person name="Guo L."/>
            <person name="Winzer T."/>
            <person name="Yang X."/>
            <person name="Li Y."/>
            <person name="Ning Z."/>
            <person name="He Z."/>
            <person name="Teodor R."/>
            <person name="Lu Y."/>
            <person name="Bowser T.A."/>
            <person name="Graham I.A."/>
            <person name="Ye K."/>
        </authorList>
    </citation>
    <scope>NUCLEOTIDE SEQUENCE [LARGE SCALE GENOMIC DNA]</scope>
    <source>
        <strain evidence="2">cv. HN1</strain>
        <tissue evidence="1">Leaves</tissue>
    </source>
</reference>
<dbReference type="AlphaFoldDB" id="A0A4Y7LCE1"/>
<protein>
    <submittedName>
        <fullName evidence="1">Uncharacterized protein</fullName>
    </submittedName>
</protein>
<evidence type="ECO:0000313" key="1">
    <source>
        <dbReference type="EMBL" id="RZC81839.1"/>
    </source>
</evidence>
<proteinExistence type="predicted"/>